<reference evidence="1 2" key="1">
    <citation type="journal article" date="2017" name="Virus Genes">
        <title>Characterization of Eptesipoxvirus, a novel poxvirus from a microchiropteran bat.</title>
        <authorList>
            <person name="Tu S.L."/>
            <person name="Nakazawa Y."/>
            <person name="Gao J."/>
            <person name="Wilkins K."/>
            <person name="Gallardo-Romero N."/>
            <person name="Li Y."/>
            <person name="Emerson G.L."/>
            <person name="Carroll D.S."/>
            <person name="Upton C."/>
        </authorList>
    </citation>
    <scope>NUCLEOTIDE SEQUENCE [LARGE SCALE GENOMIC DNA]</scope>
    <source>
        <strain evidence="1 2">Washington</strain>
    </source>
</reference>
<gene>
    <name evidence="1" type="ORF">EPTV-WA-136</name>
</gene>
<protein>
    <submittedName>
        <fullName evidence="1">Uncharacterized protein</fullName>
    </submittedName>
</protein>
<evidence type="ECO:0000313" key="1">
    <source>
        <dbReference type="EMBL" id="ASK51337.1"/>
    </source>
</evidence>
<dbReference type="Proteomes" id="UP000217428">
    <property type="component" value="Segment"/>
</dbReference>
<sequence>MEKLRRCILKLFCIYHKDTNSECEYNKDELENYDDKISITSSISNDSVFINPTKNTGYCYRGVNFISASPSQSTCSWFYMHPEYSGY</sequence>
<accession>A0A220T6K3</accession>
<organism evidence="1 2">
    <name type="scientific">Eptesipox virus</name>
    <dbReference type="NCBI Taxonomy" id="1329402"/>
    <lineage>
        <taxon>Viruses</taxon>
        <taxon>Varidnaviria</taxon>
        <taxon>Bamfordvirae</taxon>
        <taxon>Nucleocytoviricota</taxon>
        <taxon>Pokkesviricetes</taxon>
        <taxon>Chitovirales</taxon>
        <taxon>Poxviridae</taxon>
        <taxon>Chordopoxvirinae</taxon>
        <taxon>Vespertilionpoxvirus</taxon>
        <taxon>Vespertilionpoxvirus eptesipox</taxon>
    </lineage>
</organism>
<proteinExistence type="predicted"/>
<evidence type="ECO:0000313" key="2">
    <source>
        <dbReference type="Proteomes" id="UP000217428"/>
    </source>
</evidence>
<dbReference type="EMBL" id="KY747497">
    <property type="protein sequence ID" value="ASK51337.1"/>
    <property type="molecule type" value="Genomic_DNA"/>
</dbReference>
<name>A0A220T6K3_9POXV</name>
<keyword evidence="2" id="KW-1185">Reference proteome</keyword>